<accession>A0A3E1NN60</accession>
<name>A0A3E1NN60_9BACT</name>
<dbReference type="AlphaFoldDB" id="A0A3E1NN60"/>
<evidence type="ECO:0000313" key="2">
    <source>
        <dbReference type="Proteomes" id="UP000261174"/>
    </source>
</evidence>
<organism evidence="1 2">
    <name type="scientific">Chitinophaga silvisoli</name>
    <dbReference type="NCBI Taxonomy" id="2291814"/>
    <lineage>
        <taxon>Bacteria</taxon>
        <taxon>Pseudomonadati</taxon>
        <taxon>Bacteroidota</taxon>
        <taxon>Chitinophagia</taxon>
        <taxon>Chitinophagales</taxon>
        <taxon>Chitinophagaceae</taxon>
        <taxon>Chitinophaga</taxon>
    </lineage>
</organism>
<sequence length="80" mass="9248">MKTEELASKIIVQLKDAKDDDAVEALLDASLKELEASKISIRQLEERLEGVSPLDVDSVQWMNLRYTRIYLRKQEELQEA</sequence>
<reference evidence="1 2" key="1">
    <citation type="submission" date="2018-08" db="EMBL/GenBank/DDBJ databases">
        <title>Chitinophaga sp. K20C18050901, a novel bacterium isolated from forest soil.</title>
        <authorList>
            <person name="Wang C."/>
        </authorList>
    </citation>
    <scope>NUCLEOTIDE SEQUENCE [LARGE SCALE GENOMIC DNA]</scope>
    <source>
        <strain evidence="1 2">K20C18050901</strain>
    </source>
</reference>
<dbReference type="Proteomes" id="UP000261174">
    <property type="component" value="Unassembled WGS sequence"/>
</dbReference>
<evidence type="ECO:0000313" key="1">
    <source>
        <dbReference type="EMBL" id="RFM29327.1"/>
    </source>
</evidence>
<dbReference type="EMBL" id="QTJV01000022">
    <property type="protein sequence ID" value="RFM29327.1"/>
    <property type="molecule type" value="Genomic_DNA"/>
</dbReference>
<keyword evidence="2" id="KW-1185">Reference proteome</keyword>
<comment type="caution">
    <text evidence="1">The sequence shown here is derived from an EMBL/GenBank/DDBJ whole genome shotgun (WGS) entry which is preliminary data.</text>
</comment>
<proteinExistence type="predicted"/>
<gene>
    <name evidence="1" type="ORF">DXN04_33310</name>
</gene>
<protein>
    <submittedName>
        <fullName evidence="1">Uncharacterized protein</fullName>
    </submittedName>
</protein>